<dbReference type="CDD" id="cd06150">
    <property type="entry name" value="YjgF_YER057c_UK114_like_2"/>
    <property type="match status" value="1"/>
</dbReference>
<name>A0ABU9T940_9HYPH</name>
<protein>
    <submittedName>
        <fullName evidence="1">RidA family protein</fullName>
    </submittedName>
</protein>
<dbReference type="RefSeq" id="WP_342848916.1">
    <property type="nucleotide sequence ID" value="NZ_JBBMQO010000007.1"/>
</dbReference>
<dbReference type="Pfam" id="PF01042">
    <property type="entry name" value="Ribonuc_L-PSP"/>
    <property type="match status" value="1"/>
</dbReference>
<evidence type="ECO:0000313" key="1">
    <source>
        <dbReference type="EMBL" id="MEM5502658.1"/>
    </source>
</evidence>
<keyword evidence="2" id="KW-1185">Reference proteome</keyword>
<dbReference type="InterPro" id="IPR035709">
    <property type="entry name" value="YoaB-like"/>
</dbReference>
<proteinExistence type="predicted"/>
<reference evidence="1 2" key="1">
    <citation type="submission" date="2024-03" db="EMBL/GenBank/DDBJ databases">
        <title>Community enrichment and isolation of bacterial strains for fucoidan degradation.</title>
        <authorList>
            <person name="Sichert A."/>
        </authorList>
    </citation>
    <scope>NUCLEOTIDE SEQUENCE [LARGE SCALE GENOMIC DNA]</scope>
    <source>
        <strain evidence="1 2">AS62</strain>
    </source>
</reference>
<organism evidence="1 2">
    <name type="scientific">Ahrensia kielensis</name>
    <dbReference type="NCBI Taxonomy" id="76980"/>
    <lineage>
        <taxon>Bacteria</taxon>
        <taxon>Pseudomonadati</taxon>
        <taxon>Pseudomonadota</taxon>
        <taxon>Alphaproteobacteria</taxon>
        <taxon>Hyphomicrobiales</taxon>
        <taxon>Ahrensiaceae</taxon>
        <taxon>Ahrensia</taxon>
    </lineage>
</organism>
<dbReference type="PANTHER" id="PTHR47328:SF1">
    <property type="entry name" value="RUTC FAMILY PROTEIN YOAB"/>
    <property type="match status" value="1"/>
</dbReference>
<sequence length="114" mass="12243">MSITRTEIGSRMSQTVTHGDTIYLAGQVGEGADITAQTKDMLANVDRLLESVGSSKSHILSATIWMANMGDVAGMNAVWDAWVDPKNPPARACIESRLVTSDYMVEVMIIAAKA</sequence>
<dbReference type="EMBL" id="JBBMQO010000007">
    <property type="protein sequence ID" value="MEM5502658.1"/>
    <property type="molecule type" value="Genomic_DNA"/>
</dbReference>
<dbReference type="PANTHER" id="PTHR47328">
    <property type="match status" value="1"/>
</dbReference>
<gene>
    <name evidence="1" type="ORF">WNY59_13765</name>
</gene>
<dbReference type="InterPro" id="IPR035959">
    <property type="entry name" value="RutC-like_sf"/>
</dbReference>
<dbReference type="Gene3D" id="3.30.1330.40">
    <property type="entry name" value="RutC-like"/>
    <property type="match status" value="1"/>
</dbReference>
<dbReference type="SUPFAM" id="SSF55298">
    <property type="entry name" value="YjgF-like"/>
    <property type="match status" value="1"/>
</dbReference>
<accession>A0ABU9T940</accession>
<comment type="caution">
    <text evidence="1">The sequence shown here is derived from an EMBL/GenBank/DDBJ whole genome shotgun (WGS) entry which is preliminary data.</text>
</comment>
<dbReference type="Proteomes" id="UP001477870">
    <property type="component" value="Unassembled WGS sequence"/>
</dbReference>
<evidence type="ECO:0000313" key="2">
    <source>
        <dbReference type="Proteomes" id="UP001477870"/>
    </source>
</evidence>
<dbReference type="InterPro" id="IPR006175">
    <property type="entry name" value="YjgF/YER057c/UK114"/>
</dbReference>